<reference evidence="1 2" key="1">
    <citation type="submission" date="2018-10" db="EMBL/GenBank/DDBJ databases">
        <title>A high-quality apple genome assembly.</title>
        <authorList>
            <person name="Hu J."/>
        </authorList>
    </citation>
    <scope>NUCLEOTIDE SEQUENCE [LARGE SCALE GENOMIC DNA]</scope>
    <source>
        <strain evidence="2">cv. HFTH1</strain>
        <tissue evidence="1">Young leaf</tissue>
    </source>
</reference>
<dbReference type="Gene3D" id="3.40.50.720">
    <property type="entry name" value="NAD(P)-binding Rossmann-like Domain"/>
    <property type="match status" value="1"/>
</dbReference>
<dbReference type="PANTHER" id="PTHR48476:SF1">
    <property type="entry name" value="SHORT-CHAIN DEHYDROGENASE TIC 32, CHLOROPLASTIC-LIKE"/>
    <property type="match status" value="1"/>
</dbReference>
<sequence length="89" mass="9185">MGKCSLVLHIDVAGASSGIGTETARVLALRGAHVVMAVRNMAAGKDAREQIVKAIPSAKVDAMELDLSSLSSVRKFASDFNSSGLPLTS</sequence>
<evidence type="ECO:0000313" key="2">
    <source>
        <dbReference type="Proteomes" id="UP000290289"/>
    </source>
</evidence>
<dbReference type="STRING" id="3750.A0A498JJB0"/>
<dbReference type="InterPro" id="IPR002347">
    <property type="entry name" value="SDR_fam"/>
</dbReference>
<organism evidence="1 2">
    <name type="scientific">Malus domestica</name>
    <name type="common">Apple</name>
    <name type="synonym">Pyrus malus</name>
    <dbReference type="NCBI Taxonomy" id="3750"/>
    <lineage>
        <taxon>Eukaryota</taxon>
        <taxon>Viridiplantae</taxon>
        <taxon>Streptophyta</taxon>
        <taxon>Embryophyta</taxon>
        <taxon>Tracheophyta</taxon>
        <taxon>Spermatophyta</taxon>
        <taxon>Magnoliopsida</taxon>
        <taxon>eudicotyledons</taxon>
        <taxon>Gunneridae</taxon>
        <taxon>Pentapetalae</taxon>
        <taxon>rosids</taxon>
        <taxon>fabids</taxon>
        <taxon>Rosales</taxon>
        <taxon>Rosaceae</taxon>
        <taxon>Amygdaloideae</taxon>
        <taxon>Maleae</taxon>
        <taxon>Malus</taxon>
    </lineage>
</organism>
<dbReference type="InterPro" id="IPR055280">
    <property type="entry name" value="TIC32"/>
</dbReference>
<protein>
    <submittedName>
        <fullName evidence="1">Uncharacterized protein</fullName>
    </submittedName>
</protein>
<dbReference type="SUPFAM" id="SSF51735">
    <property type="entry name" value="NAD(P)-binding Rossmann-fold domains"/>
    <property type="match status" value="1"/>
</dbReference>
<comment type="caution">
    <text evidence="1">The sequence shown here is derived from an EMBL/GenBank/DDBJ whole genome shotgun (WGS) entry which is preliminary data.</text>
</comment>
<evidence type="ECO:0000313" key="1">
    <source>
        <dbReference type="EMBL" id="RXH95095.1"/>
    </source>
</evidence>
<dbReference type="EMBL" id="RDQH01000333">
    <property type="protein sequence ID" value="RXH95095.1"/>
    <property type="molecule type" value="Genomic_DNA"/>
</dbReference>
<dbReference type="AlphaFoldDB" id="A0A498JJB0"/>
<gene>
    <name evidence="1" type="ORF">DVH24_024779</name>
</gene>
<dbReference type="PANTHER" id="PTHR48476">
    <property type="entry name" value="SHORT-CHAIN DEHYDROGENASE TIC 32, CHLOROPLASTIC-LIKE"/>
    <property type="match status" value="1"/>
</dbReference>
<dbReference type="Pfam" id="PF00106">
    <property type="entry name" value="adh_short"/>
    <property type="match status" value="1"/>
</dbReference>
<dbReference type="Proteomes" id="UP000290289">
    <property type="component" value="Chromosome 7"/>
</dbReference>
<accession>A0A498JJB0</accession>
<dbReference type="InterPro" id="IPR036291">
    <property type="entry name" value="NAD(P)-bd_dom_sf"/>
</dbReference>
<keyword evidence="2" id="KW-1185">Reference proteome</keyword>
<name>A0A498JJB0_MALDO</name>
<proteinExistence type="predicted"/>